<protein>
    <submittedName>
        <fullName evidence="3">Uncharacterized protein</fullName>
    </submittedName>
</protein>
<dbReference type="AlphaFoldDB" id="A0A6V8LN62"/>
<dbReference type="RefSeq" id="WP_173083840.1">
    <property type="nucleotide sequence ID" value="NZ_BLTE01000008.1"/>
</dbReference>
<organism evidence="3 4">
    <name type="scientific">Fundidesulfovibrio magnetotacticus</name>
    <dbReference type="NCBI Taxonomy" id="2730080"/>
    <lineage>
        <taxon>Bacteria</taxon>
        <taxon>Pseudomonadati</taxon>
        <taxon>Thermodesulfobacteriota</taxon>
        <taxon>Desulfovibrionia</taxon>
        <taxon>Desulfovibrionales</taxon>
        <taxon>Desulfovibrionaceae</taxon>
        <taxon>Fundidesulfovibrio</taxon>
    </lineage>
</organism>
<dbReference type="Proteomes" id="UP000494245">
    <property type="component" value="Unassembled WGS sequence"/>
</dbReference>
<evidence type="ECO:0000256" key="2">
    <source>
        <dbReference type="SAM" id="SignalP"/>
    </source>
</evidence>
<reference evidence="3 4" key="2">
    <citation type="submission" date="2020-05" db="EMBL/GenBank/DDBJ databases">
        <title>Draft genome sequence of Desulfovibrio sp. strainFSS-1.</title>
        <authorList>
            <person name="Shimoshige H."/>
            <person name="Kobayashi H."/>
            <person name="Maekawa T."/>
        </authorList>
    </citation>
    <scope>NUCLEOTIDE SEQUENCE [LARGE SCALE GENOMIC DNA]</scope>
    <source>
        <strain evidence="3 4">SIID29052-01</strain>
    </source>
</reference>
<dbReference type="EMBL" id="BLTE01000008">
    <property type="protein sequence ID" value="GFK94092.1"/>
    <property type="molecule type" value="Genomic_DNA"/>
</dbReference>
<keyword evidence="1" id="KW-1133">Transmembrane helix</keyword>
<keyword evidence="1" id="KW-0812">Transmembrane</keyword>
<evidence type="ECO:0000313" key="3">
    <source>
        <dbReference type="EMBL" id="GFK94092.1"/>
    </source>
</evidence>
<evidence type="ECO:0000313" key="4">
    <source>
        <dbReference type="Proteomes" id="UP000494245"/>
    </source>
</evidence>
<reference evidence="3 4" key="1">
    <citation type="submission" date="2020-04" db="EMBL/GenBank/DDBJ databases">
        <authorList>
            <consortium name="Desulfovibrio sp. FSS-1 genome sequencing consortium"/>
            <person name="Shimoshige H."/>
            <person name="Kobayashi H."/>
            <person name="Maekawa T."/>
        </authorList>
    </citation>
    <scope>NUCLEOTIDE SEQUENCE [LARGE SCALE GENOMIC DNA]</scope>
    <source>
        <strain evidence="3 4">SIID29052-01</strain>
    </source>
</reference>
<feature type="signal peptide" evidence="2">
    <location>
        <begin position="1"/>
        <end position="23"/>
    </location>
</feature>
<evidence type="ECO:0000256" key="1">
    <source>
        <dbReference type="SAM" id="Phobius"/>
    </source>
</evidence>
<name>A0A6V8LN62_9BACT</name>
<keyword evidence="4" id="KW-1185">Reference proteome</keyword>
<comment type="caution">
    <text evidence="3">The sequence shown here is derived from an EMBL/GenBank/DDBJ whole genome shotgun (WGS) entry which is preliminary data.</text>
</comment>
<dbReference type="InterPro" id="IPR054622">
    <property type="entry name" value="DVU0150-like"/>
</dbReference>
<sequence>MKRIKLALFSLLLALTVPGFALAAGGGGAPIVLVADTRKLDGIMAWWANLYNESHLYFTILTVVLIPTIGVCFGIIADIIMHWIGLDLKSRDLAEH</sequence>
<keyword evidence="2" id="KW-0732">Signal</keyword>
<keyword evidence="1" id="KW-0472">Membrane</keyword>
<proteinExistence type="predicted"/>
<feature type="transmembrane region" description="Helical" evidence="1">
    <location>
        <begin position="56"/>
        <end position="81"/>
    </location>
</feature>
<dbReference type="NCBIfam" id="NF040783">
    <property type="entry name" value="DVU0150_fam"/>
    <property type="match status" value="1"/>
</dbReference>
<gene>
    <name evidence="3" type="ORF">NNJEOMEG_01931</name>
</gene>
<accession>A0A6V8LN62</accession>
<feature type="chain" id="PRO_5029004018" evidence="2">
    <location>
        <begin position="24"/>
        <end position="96"/>
    </location>
</feature>